<keyword evidence="4" id="KW-0067">ATP-binding</keyword>
<keyword evidence="5" id="KW-1133">Transmembrane helix</keyword>
<organism evidence="9 10">
    <name type="scientific">Hevea brasiliensis</name>
    <name type="common">Para rubber tree</name>
    <name type="synonym">Siphonia brasiliensis</name>
    <dbReference type="NCBI Taxonomy" id="3981"/>
    <lineage>
        <taxon>Eukaryota</taxon>
        <taxon>Viridiplantae</taxon>
        <taxon>Streptophyta</taxon>
        <taxon>Embryophyta</taxon>
        <taxon>Tracheophyta</taxon>
        <taxon>Spermatophyta</taxon>
        <taxon>Magnoliopsida</taxon>
        <taxon>eudicotyledons</taxon>
        <taxon>Gunneridae</taxon>
        <taxon>Pentapetalae</taxon>
        <taxon>rosids</taxon>
        <taxon>fabids</taxon>
        <taxon>Malpighiales</taxon>
        <taxon>Euphorbiaceae</taxon>
        <taxon>Crotonoideae</taxon>
        <taxon>Micrandreae</taxon>
        <taxon>Hevea</taxon>
    </lineage>
</organism>
<evidence type="ECO:0000256" key="2">
    <source>
        <dbReference type="ARBA" id="ARBA00022741"/>
    </source>
</evidence>
<evidence type="ECO:0000259" key="7">
    <source>
        <dbReference type="Pfam" id="PF23559"/>
    </source>
</evidence>
<feature type="domain" description="Disease resistance R13L4/SHOC-2-like LRR" evidence="8">
    <location>
        <begin position="337"/>
        <end position="465"/>
    </location>
</feature>
<evidence type="ECO:0008006" key="11">
    <source>
        <dbReference type="Google" id="ProtNLM"/>
    </source>
</evidence>
<reference evidence="9 10" key="1">
    <citation type="journal article" date="2020" name="Mol. Plant">
        <title>The Chromosome-Based Rubber Tree Genome Provides New Insights into Spurge Genome Evolution and Rubber Biosynthesis.</title>
        <authorList>
            <person name="Liu J."/>
            <person name="Shi C."/>
            <person name="Shi C.C."/>
            <person name="Li W."/>
            <person name="Zhang Q.J."/>
            <person name="Zhang Y."/>
            <person name="Li K."/>
            <person name="Lu H.F."/>
            <person name="Shi C."/>
            <person name="Zhu S.T."/>
            <person name="Xiao Z.Y."/>
            <person name="Nan H."/>
            <person name="Yue Y."/>
            <person name="Zhu X.G."/>
            <person name="Wu Y."/>
            <person name="Hong X.N."/>
            <person name="Fan G.Y."/>
            <person name="Tong Y."/>
            <person name="Zhang D."/>
            <person name="Mao C.L."/>
            <person name="Liu Y.L."/>
            <person name="Hao S.J."/>
            <person name="Liu W.Q."/>
            <person name="Lv M.Q."/>
            <person name="Zhang H.B."/>
            <person name="Liu Y."/>
            <person name="Hu-Tang G.R."/>
            <person name="Wang J.P."/>
            <person name="Wang J.H."/>
            <person name="Sun Y.H."/>
            <person name="Ni S.B."/>
            <person name="Chen W.B."/>
            <person name="Zhang X.C."/>
            <person name="Jiao Y.N."/>
            <person name="Eichler E.E."/>
            <person name="Li G.H."/>
            <person name="Liu X."/>
            <person name="Gao L.Z."/>
        </authorList>
    </citation>
    <scope>NUCLEOTIDE SEQUENCE [LARGE SCALE GENOMIC DNA]</scope>
    <source>
        <strain evidence="10">cv. GT1</strain>
        <tissue evidence="9">Leaf</tissue>
    </source>
</reference>
<evidence type="ECO:0000259" key="8">
    <source>
        <dbReference type="Pfam" id="PF23598"/>
    </source>
</evidence>
<keyword evidence="10" id="KW-1185">Reference proteome</keyword>
<keyword evidence="5" id="KW-0472">Membrane</keyword>
<dbReference type="Gene3D" id="3.80.10.10">
    <property type="entry name" value="Ribonuclease Inhibitor"/>
    <property type="match status" value="1"/>
</dbReference>
<dbReference type="GO" id="GO:0006952">
    <property type="term" value="P:defense response"/>
    <property type="evidence" value="ECO:0007669"/>
    <property type="project" value="UniProtKB-KW"/>
</dbReference>
<dbReference type="PANTHER" id="PTHR36766:SF38">
    <property type="entry name" value="DISEASE RESISTANCE PROTEIN RGA3"/>
    <property type="match status" value="1"/>
</dbReference>
<dbReference type="PRINTS" id="PR00364">
    <property type="entry name" value="DISEASERSIST"/>
</dbReference>
<dbReference type="SUPFAM" id="SSF52058">
    <property type="entry name" value="L domain-like"/>
    <property type="match status" value="1"/>
</dbReference>
<dbReference type="Pfam" id="PF23559">
    <property type="entry name" value="WHD_DRP"/>
    <property type="match status" value="1"/>
</dbReference>
<dbReference type="InterPro" id="IPR041118">
    <property type="entry name" value="Rx_N"/>
</dbReference>
<dbReference type="Proteomes" id="UP000467840">
    <property type="component" value="Chromosome 14"/>
</dbReference>
<dbReference type="InterPro" id="IPR032675">
    <property type="entry name" value="LRR_dom_sf"/>
</dbReference>
<comment type="caution">
    <text evidence="9">The sequence shown here is derived from an EMBL/GenBank/DDBJ whole genome shotgun (WGS) entry which is preliminary data.</text>
</comment>
<feature type="domain" description="Disease resistance N-terminal" evidence="6">
    <location>
        <begin position="14"/>
        <end position="66"/>
    </location>
</feature>
<evidence type="ECO:0000313" key="10">
    <source>
        <dbReference type="Proteomes" id="UP000467840"/>
    </source>
</evidence>
<proteinExistence type="predicted"/>
<sequence length="524" mass="59967">MADAILADIAIDIVKKLGSLGLRETRLWWGVKEELEKLRVAVSMIQAVLLDAEEQYSLSHQVKMITGNKMLREVSLFFSSSNPFVYGLKMAHKIENVRSRLDEIAANRRFHLNECQEITAPMVEEREQTHSSLPQVVVGRKEDKKKIVDFLLSSSYGENVSIISIVGIGGLGKTTLAQLAYNDVMVKSYFELKILFPKGAKISIRYMMSLWLAQGFIRSSDSEQSFEDIGLKYFKNLLWRSFFQEVEEDIFGNLLSCKMHDLIHDLAVQVAGEENVLVNSDAQRVKKETRHVSLNFEVESWQKVASSLPNATKVRTFIPLKWSIRDDIKKVECQEIFSKLSHARVLNLQCLGERVPHSIDKLKHIRFLDLSENKRIEVLPNSIIKLQNLQFLYLVNCERLKQLPKHIKMLVNLQQLYLEGCESLTHMPCGIGQLSSLENLSVFMVAKDNGVSKHSGGLSELRDLNNLRGWLHIKNLRYVKDPASEFEAANLKEKQHLQTLILAWNLAIPMIIIVIVVRMTLKYH</sequence>
<evidence type="ECO:0000256" key="4">
    <source>
        <dbReference type="ARBA" id="ARBA00022840"/>
    </source>
</evidence>
<dbReference type="Gene3D" id="3.40.50.300">
    <property type="entry name" value="P-loop containing nucleotide triphosphate hydrolases"/>
    <property type="match status" value="1"/>
</dbReference>
<feature type="transmembrane region" description="Helical" evidence="5">
    <location>
        <begin position="501"/>
        <end position="521"/>
    </location>
</feature>
<gene>
    <name evidence="9" type="ORF">GH714_002155</name>
</gene>
<evidence type="ECO:0000259" key="6">
    <source>
        <dbReference type="Pfam" id="PF18052"/>
    </source>
</evidence>
<name>A0A6A6M992_HEVBR</name>
<evidence type="ECO:0000256" key="5">
    <source>
        <dbReference type="SAM" id="Phobius"/>
    </source>
</evidence>
<dbReference type="PANTHER" id="PTHR36766">
    <property type="entry name" value="PLANT BROAD-SPECTRUM MILDEW RESISTANCE PROTEIN RPW8"/>
    <property type="match status" value="1"/>
</dbReference>
<dbReference type="InterPro" id="IPR055414">
    <property type="entry name" value="LRR_R13L4/SHOC2-like"/>
</dbReference>
<evidence type="ECO:0000256" key="3">
    <source>
        <dbReference type="ARBA" id="ARBA00022821"/>
    </source>
</evidence>
<protein>
    <recommendedName>
        <fullName evidence="11">Rx N-terminal domain-containing protein</fullName>
    </recommendedName>
</protein>
<dbReference type="Pfam" id="PF23598">
    <property type="entry name" value="LRR_14"/>
    <property type="match status" value="1"/>
</dbReference>
<dbReference type="AlphaFoldDB" id="A0A6A6M992"/>
<keyword evidence="2" id="KW-0547">Nucleotide-binding</keyword>
<keyword evidence="3" id="KW-0611">Plant defense</keyword>
<keyword evidence="1" id="KW-0677">Repeat</keyword>
<dbReference type="EMBL" id="JAAGAX010000006">
    <property type="protein sequence ID" value="KAF2309417.1"/>
    <property type="molecule type" value="Genomic_DNA"/>
</dbReference>
<dbReference type="GO" id="GO:0005524">
    <property type="term" value="F:ATP binding"/>
    <property type="evidence" value="ECO:0007669"/>
    <property type="project" value="UniProtKB-KW"/>
</dbReference>
<dbReference type="SUPFAM" id="SSF52540">
    <property type="entry name" value="P-loop containing nucleoside triphosphate hydrolases"/>
    <property type="match status" value="1"/>
</dbReference>
<dbReference type="InterPro" id="IPR027417">
    <property type="entry name" value="P-loop_NTPase"/>
</dbReference>
<dbReference type="InterPro" id="IPR058922">
    <property type="entry name" value="WHD_DRP"/>
</dbReference>
<evidence type="ECO:0000256" key="1">
    <source>
        <dbReference type="ARBA" id="ARBA00022737"/>
    </source>
</evidence>
<feature type="domain" description="Disease resistance protein winged helix" evidence="7">
    <location>
        <begin position="195"/>
        <end position="267"/>
    </location>
</feature>
<evidence type="ECO:0000313" key="9">
    <source>
        <dbReference type="EMBL" id="KAF2309417.1"/>
    </source>
</evidence>
<dbReference type="Pfam" id="PF18052">
    <property type="entry name" value="Rx_N"/>
    <property type="match status" value="1"/>
</dbReference>
<dbReference type="GO" id="GO:0043531">
    <property type="term" value="F:ADP binding"/>
    <property type="evidence" value="ECO:0007669"/>
    <property type="project" value="InterPro"/>
</dbReference>
<accession>A0A6A6M992</accession>
<dbReference type="GO" id="GO:0051707">
    <property type="term" value="P:response to other organism"/>
    <property type="evidence" value="ECO:0007669"/>
    <property type="project" value="UniProtKB-ARBA"/>
</dbReference>
<keyword evidence="5" id="KW-0812">Transmembrane</keyword>
<dbReference type="Gene3D" id="1.20.5.4130">
    <property type="match status" value="1"/>
</dbReference>